<dbReference type="EMBL" id="BLAL01000238">
    <property type="protein sequence ID" value="GES94677.1"/>
    <property type="molecule type" value="Genomic_DNA"/>
</dbReference>
<evidence type="ECO:0000313" key="3">
    <source>
        <dbReference type="Proteomes" id="UP000615446"/>
    </source>
</evidence>
<dbReference type="PROSITE" id="PS50879">
    <property type="entry name" value="RNASE_H_1"/>
    <property type="match status" value="1"/>
</dbReference>
<name>A0A8H3LTK5_9GLOM</name>
<dbReference type="GO" id="GO:0003676">
    <property type="term" value="F:nucleic acid binding"/>
    <property type="evidence" value="ECO:0007669"/>
    <property type="project" value="InterPro"/>
</dbReference>
<dbReference type="InterPro" id="IPR012337">
    <property type="entry name" value="RNaseH-like_sf"/>
</dbReference>
<dbReference type="GO" id="GO:0004523">
    <property type="term" value="F:RNA-DNA hybrid ribonuclease activity"/>
    <property type="evidence" value="ECO:0007669"/>
    <property type="project" value="InterPro"/>
</dbReference>
<dbReference type="SUPFAM" id="SSF53098">
    <property type="entry name" value="Ribonuclease H-like"/>
    <property type="match status" value="1"/>
</dbReference>
<dbReference type="AlphaFoldDB" id="A0A8H3LTK5"/>
<accession>A0A8H3LTK5</accession>
<dbReference type="Proteomes" id="UP000615446">
    <property type="component" value="Unassembled WGS sequence"/>
</dbReference>
<proteinExistence type="predicted"/>
<evidence type="ECO:0000313" key="2">
    <source>
        <dbReference type="EMBL" id="GES94677.1"/>
    </source>
</evidence>
<dbReference type="Gene3D" id="3.30.420.10">
    <property type="entry name" value="Ribonuclease H-like superfamily/Ribonuclease H"/>
    <property type="match status" value="1"/>
</dbReference>
<organism evidence="2 3">
    <name type="scientific">Rhizophagus clarus</name>
    <dbReference type="NCBI Taxonomy" id="94130"/>
    <lineage>
        <taxon>Eukaryota</taxon>
        <taxon>Fungi</taxon>
        <taxon>Fungi incertae sedis</taxon>
        <taxon>Mucoromycota</taxon>
        <taxon>Glomeromycotina</taxon>
        <taxon>Glomeromycetes</taxon>
        <taxon>Glomerales</taxon>
        <taxon>Glomeraceae</taxon>
        <taxon>Rhizophagus</taxon>
    </lineage>
</organism>
<dbReference type="InterPro" id="IPR036397">
    <property type="entry name" value="RNaseH_sf"/>
</dbReference>
<feature type="domain" description="RNase H type-1" evidence="1">
    <location>
        <begin position="81"/>
        <end position="204"/>
    </location>
</feature>
<evidence type="ECO:0000259" key="1">
    <source>
        <dbReference type="PROSITE" id="PS50879"/>
    </source>
</evidence>
<reference evidence="2" key="1">
    <citation type="submission" date="2019-10" db="EMBL/GenBank/DDBJ databases">
        <title>Conservation and host-specific expression of non-tandemly repeated heterogenous ribosome RNA gene in arbuscular mycorrhizal fungi.</title>
        <authorList>
            <person name="Maeda T."/>
            <person name="Kobayashi Y."/>
            <person name="Nakagawa T."/>
            <person name="Ezawa T."/>
            <person name="Yamaguchi K."/>
            <person name="Bino T."/>
            <person name="Nishimoto Y."/>
            <person name="Shigenobu S."/>
            <person name="Kawaguchi M."/>
        </authorList>
    </citation>
    <scope>NUCLEOTIDE SEQUENCE</scope>
    <source>
        <strain evidence="2">HR1</strain>
    </source>
</reference>
<dbReference type="OrthoDB" id="2348121at2759"/>
<dbReference type="Pfam" id="PF00075">
    <property type="entry name" value="RNase_H"/>
    <property type="match status" value="1"/>
</dbReference>
<sequence length="306" mass="35523">MANNKCFLFIDKEKTINVKAQSIQDAYILDSSVFEYIVMIENRVKYNTTNSQEASVRSMLDFFHPILFCNQLINIQDTVKGHSSLIIYTDGSFKRHSDTSIRMDSAFKVIETNSIFQCIQKNPSVIKAELLAIIMVLLCLDRSTRVTICTDSQIIINQFFKINTLSIFALIRFKDLIVTLQKVKAHNSDDHSNVVDKLAKDACSKECLLIDPKLLAHNGTICWNHKPIEKNITLMVKDIKETKYIEQFLMLNRNRYFTSPSDLELFDWSLTFRYIKDKFDDTSAFNSRFNSFKIKLRAEELVTYSR</sequence>
<gene>
    <name evidence="2" type="ORF">RCL2_002139300</name>
</gene>
<comment type="caution">
    <text evidence="2">The sequence shown here is derived from an EMBL/GenBank/DDBJ whole genome shotgun (WGS) entry which is preliminary data.</text>
</comment>
<dbReference type="InterPro" id="IPR002156">
    <property type="entry name" value="RNaseH_domain"/>
</dbReference>
<protein>
    <submittedName>
        <fullName evidence="2">Ribonuclease H-like domain-containing protein</fullName>
    </submittedName>
</protein>